<proteinExistence type="predicted"/>
<dbReference type="Gene3D" id="1.50.10.130">
    <property type="entry name" value="Terpene synthase, N-terminal domain"/>
    <property type="match status" value="1"/>
</dbReference>
<feature type="region of interest" description="Disordered" evidence="2">
    <location>
        <begin position="1"/>
        <end position="28"/>
    </location>
</feature>
<dbReference type="InterPro" id="IPR050148">
    <property type="entry name" value="Terpene_synthase-like"/>
</dbReference>
<sequence length="143" mass="16264">MPRKVDQSEINQNPPLLRSPSFPISGKGEVHTRRVEKLKGKARILLNNAGDPLHQLELIDTLQRLGLGYNFKLEIETILHNIYSKTKTNDLGNLYATALQFRLLRQHGYHVPQVSFKDFIQSALEALYTKYPSGTLYKNDGGM</sequence>
<dbReference type="GO" id="GO:0010333">
    <property type="term" value="F:terpene synthase activity"/>
    <property type="evidence" value="ECO:0007669"/>
    <property type="project" value="InterPro"/>
</dbReference>
<feature type="domain" description="Terpene synthase N-terminal" evidence="3">
    <location>
        <begin position="29"/>
        <end position="122"/>
    </location>
</feature>
<dbReference type="InterPro" id="IPR036965">
    <property type="entry name" value="Terpene_synth_N_sf"/>
</dbReference>
<dbReference type="GO" id="GO:0016114">
    <property type="term" value="P:terpenoid biosynthetic process"/>
    <property type="evidence" value="ECO:0007669"/>
    <property type="project" value="InterPro"/>
</dbReference>
<accession>A0A7J7CIV5</accession>
<dbReference type="SUPFAM" id="SSF48239">
    <property type="entry name" value="Terpenoid cyclases/Protein prenyltransferases"/>
    <property type="match status" value="1"/>
</dbReference>
<evidence type="ECO:0000256" key="1">
    <source>
        <dbReference type="ARBA" id="ARBA00022842"/>
    </source>
</evidence>
<comment type="caution">
    <text evidence="4">The sequence shown here is derived from an EMBL/GenBank/DDBJ whole genome shotgun (WGS) entry which is preliminary data.</text>
</comment>
<dbReference type="Proteomes" id="UP000593562">
    <property type="component" value="Unassembled WGS sequence"/>
</dbReference>
<organism evidence="4 5">
    <name type="scientific">Tripterygium wilfordii</name>
    <name type="common">Thunder God vine</name>
    <dbReference type="NCBI Taxonomy" id="458696"/>
    <lineage>
        <taxon>Eukaryota</taxon>
        <taxon>Viridiplantae</taxon>
        <taxon>Streptophyta</taxon>
        <taxon>Embryophyta</taxon>
        <taxon>Tracheophyta</taxon>
        <taxon>Spermatophyta</taxon>
        <taxon>Magnoliopsida</taxon>
        <taxon>eudicotyledons</taxon>
        <taxon>Gunneridae</taxon>
        <taxon>Pentapetalae</taxon>
        <taxon>rosids</taxon>
        <taxon>fabids</taxon>
        <taxon>Celastrales</taxon>
        <taxon>Celastraceae</taxon>
        <taxon>Tripterygium</taxon>
    </lineage>
</organism>
<protein>
    <submittedName>
        <fullName evidence="4">(-)-alpha-terpineol synthase-like</fullName>
    </submittedName>
</protein>
<dbReference type="PANTHER" id="PTHR31225">
    <property type="entry name" value="OS04G0344100 PROTEIN-RELATED"/>
    <property type="match status" value="1"/>
</dbReference>
<dbReference type="PANTHER" id="PTHR31225:SF9">
    <property type="entry name" value="TERPENE SYNTHASE 10"/>
    <property type="match status" value="1"/>
</dbReference>
<evidence type="ECO:0000259" key="3">
    <source>
        <dbReference type="Pfam" id="PF01397"/>
    </source>
</evidence>
<gene>
    <name evidence="4" type="ORF">HS088_TW16G00428</name>
</gene>
<evidence type="ECO:0000313" key="4">
    <source>
        <dbReference type="EMBL" id="KAF5733987.1"/>
    </source>
</evidence>
<dbReference type="Pfam" id="PF01397">
    <property type="entry name" value="Terpene_synth"/>
    <property type="match status" value="1"/>
</dbReference>
<evidence type="ECO:0000256" key="2">
    <source>
        <dbReference type="SAM" id="MobiDB-lite"/>
    </source>
</evidence>
<evidence type="ECO:0000313" key="5">
    <source>
        <dbReference type="Proteomes" id="UP000593562"/>
    </source>
</evidence>
<keyword evidence="5" id="KW-1185">Reference proteome</keyword>
<dbReference type="AlphaFoldDB" id="A0A7J7CIV5"/>
<dbReference type="InterPro" id="IPR008930">
    <property type="entry name" value="Terpenoid_cyclase/PrenylTrfase"/>
</dbReference>
<dbReference type="InterPro" id="IPR001906">
    <property type="entry name" value="Terpene_synth_N"/>
</dbReference>
<dbReference type="EMBL" id="JAAARO010000016">
    <property type="protein sequence ID" value="KAF5733987.1"/>
    <property type="molecule type" value="Genomic_DNA"/>
</dbReference>
<keyword evidence="1" id="KW-0460">Magnesium</keyword>
<dbReference type="InParanoid" id="A0A7J7CIV5"/>
<name>A0A7J7CIV5_TRIWF</name>
<reference evidence="4 5" key="1">
    <citation type="journal article" date="2020" name="Nat. Commun.">
        <title>Genome of Tripterygium wilfordii and identification of cytochrome P450 involved in triptolide biosynthesis.</title>
        <authorList>
            <person name="Tu L."/>
            <person name="Su P."/>
            <person name="Zhang Z."/>
            <person name="Gao L."/>
            <person name="Wang J."/>
            <person name="Hu T."/>
            <person name="Zhou J."/>
            <person name="Zhang Y."/>
            <person name="Zhao Y."/>
            <person name="Liu Y."/>
            <person name="Song Y."/>
            <person name="Tong Y."/>
            <person name="Lu Y."/>
            <person name="Yang J."/>
            <person name="Xu C."/>
            <person name="Jia M."/>
            <person name="Peters R.J."/>
            <person name="Huang L."/>
            <person name="Gao W."/>
        </authorList>
    </citation>
    <scope>NUCLEOTIDE SEQUENCE [LARGE SCALE GENOMIC DNA]</scope>
    <source>
        <strain evidence="5">cv. XIE 37</strain>
        <tissue evidence="4">Leaf</tissue>
    </source>
</reference>